<reference evidence="13 14" key="1">
    <citation type="submission" date="2022-01" db="EMBL/GenBank/DDBJ databases">
        <title>Alkalihalobacillus sp. EGI L200015, a novel bacterium isolated from a salt lake sediment.</title>
        <authorList>
            <person name="Gao L."/>
            <person name="Fang B.-Z."/>
            <person name="Li W.-J."/>
        </authorList>
    </citation>
    <scope>NUCLEOTIDE SEQUENCE [LARGE SCALE GENOMIC DNA]</scope>
    <source>
        <strain evidence="13 14">KCTC 12718</strain>
    </source>
</reference>
<dbReference type="Pfam" id="PF20774">
    <property type="entry name" value="InhA-like_VEG"/>
    <property type="match status" value="1"/>
</dbReference>
<sequence>MKTWKSTIGVFIIGLGLFLGTFSPSASAAINHEMQLPDLNKPGPIDLGIINDERLIQSLINRGEISIVLSAKGKEKALKDYLEKRASEQWKTIKTGGKLGAHNYDTFKSSRDLLRNGMKTQLLKNETLSNYQKIPSLYKEKWTGSTRSDRVLVIAIDFPDYSTGKITPDDTDMYYDQYPIEHYRKMIFGEEGYTGPNGENLISMKQYYELQSGKSYTVTGQVAGWYTASKPAAYYGQNVPDSEGNDARPRSLVAEAITLAAEDPKVNLNDYDIEDRYDLDGDGNYREPDGLIDHLMIIHAGSGEEAGGGSLGEAAIWSHRWNLGGVFAIPGTEAEVPYWNGALGVFDYTMEPEDGATGVFAHEYAHDLGLPDEYDTQYTGEGEPVAYWSLMSSGSWAGKIPGTEPTGFSAWSKEFLQTFVGGNWLTGLTIDSTDPSFQGKLVILDQASGKGIWNDAVKVKLPDKVNVVNEPYSGMYEYHSGRGNSIDHSMSKTIDLSQANQAMLTFKTWYEIEEGWDYASVQVKEIGATEWETVEGNLTTTEDPNNQNPGNGITGFSDGWVEGQFDLSQYSGKTIELRLNYWTDVAAVEKGFYLDDLSIHIDGKQTVFDDAEGNVLFKLDGFVKDEGTYHSIHYYLLEWRNHQGVDIGLKHILRGDSLMEYDEGLVVWYVDYSYTDNWTGDHPGDGFLGVVDAHQSTLRWSDGSIASTKYQVNDAAFGISQPNDEFLDYRETLGITLTSNGLKGDRMFTDIDNYMNTGLPDAGRNIPGYGLNFIVFTQSNDQSTALIGIFKVK</sequence>
<evidence type="ECO:0000256" key="6">
    <source>
        <dbReference type="ARBA" id="ARBA00022729"/>
    </source>
</evidence>
<dbReference type="Pfam" id="PF20773">
    <property type="entry name" value="InhA-like_MAM"/>
    <property type="match status" value="1"/>
</dbReference>
<dbReference type="PANTHER" id="PTHR13062:SF12">
    <property type="entry name" value="ALPHA-2-MACROGLOBULIN DOMAIN-CONTAINING PROTEIN"/>
    <property type="match status" value="1"/>
</dbReference>
<feature type="domain" description="Peptidase M6-like" evidence="11">
    <location>
        <begin position="140"/>
        <end position="425"/>
    </location>
</feature>
<evidence type="ECO:0000313" key="14">
    <source>
        <dbReference type="Proteomes" id="UP001649381"/>
    </source>
</evidence>
<dbReference type="RefSeq" id="WP_236333348.1">
    <property type="nucleotide sequence ID" value="NZ_JAKIJS010000001.1"/>
</dbReference>
<evidence type="ECO:0000256" key="4">
    <source>
        <dbReference type="ARBA" id="ARBA00022670"/>
    </source>
</evidence>
<dbReference type="InterPro" id="IPR008757">
    <property type="entry name" value="Peptidase_M6-like_domain"/>
</dbReference>
<comment type="caution">
    <text evidence="13">The sequence shown here is derived from an EMBL/GenBank/DDBJ whole genome shotgun (WGS) entry which is preliminary data.</text>
</comment>
<evidence type="ECO:0000256" key="9">
    <source>
        <dbReference type="ARBA" id="ARBA00023049"/>
    </source>
</evidence>
<keyword evidence="7" id="KW-0378">Hydrolase</keyword>
<feature type="signal peptide" evidence="10">
    <location>
        <begin position="1"/>
        <end position="28"/>
    </location>
</feature>
<evidence type="ECO:0000256" key="5">
    <source>
        <dbReference type="ARBA" id="ARBA00022723"/>
    </source>
</evidence>
<name>A0ABS9GY13_9BACL</name>
<gene>
    <name evidence="13" type="ORF">L2716_07720</name>
</gene>
<proteinExistence type="predicted"/>
<feature type="domain" description="Immune inhibitor A-like metallopeptidase VEG" evidence="12">
    <location>
        <begin position="632"/>
        <end position="785"/>
    </location>
</feature>
<comment type="cofactor">
    <cofactor evidence="1">
        <name>Zn(2+)</name>
        <dbReference type="ChEBI" id="CHEBI:29105"/>
    </cofactor>
</comment>
<keyword evidence="4" id="KW-0645">Protease</keyword>
<dbReference type="PIRSF" id="PIRSF007519">
    <property type="entry name" value="Protease_InhA"/>
    <property type="match status" value="1"/>
</dbReference>
<protein>
    <submittedName>
        <fullName evidence="13">Immune inhibitor A</fullName>
    </submittedName>
</protein>
<keyword evidence="3" id="KW-0964">Secreted</keyword>
<dbReference type="InterPro" id="IPR012300">
    <property type="entry name" value="Pept_M6_InhA"/>
</dbReference>
<evidence type="ECO:0000256" key="8">
    <source>
        <dbReference type="ARBA" id="ARBA00022833"/>
    </source>
</evidence>
<evidence type="ECO:0000256" key="2">
    <source>
        <dbReference type="ARBA" id="ARBA00004613"/>
    </source>
</evidence>
<keyword evidence="5" id="KW-0479">Metal-binding</keyword>
<evidence type="ECO:0000313" key="13">
    <source>
        <dbReference type="EMBL" id="MCF6137614.1"/>
    </source>
</evidence>
<accession>A0ABS9GY13</accession>
<dbReference type="SUPFAM" id="SSF55486">
    <property type="entry name" value="Metalloproteases ('zincins'), catalytic domain"/>
    <property type="match status" value="1"/>
</dbReference>
<evidence type="ECO:0000256" key="10">
    <source>
        <dbReference type="SAM" id="SignalP"/>
    </source>
</evidence>
<evidence type="ECO:0000256" key="7">
    <source>
        <dbReference type="ARBA" id="ARBA00022801"/>
    </source>
</evidence>
<evidence type="ECO:0000259" key="12">
    <source>
        <dbReference type="Pfam" id="PF20774"/>
    </source>
</evidence>
<dbReference type="Proteomes" id="UP001649381">
    <property type="component" value="Unassembled WGS sequence"/>
</dbReference>
<dbReference type="EMBL" id="JAKIJS010000001">
    <property type="protein sequence ID" value="MCF6137614.1"/>
    <property type="molecule type" value="Genomic_DNA"/>
</dbReference>
<dbReference type="InterPro" id="IPR048665">
    <property type="entry name" value="InhA-like_VEG"/>
</dbReference>
<dbReference type="PANTHER" id="PTHR13062">
    <property type="entry name" value="COLLAGENASE"/>
    <property type="match status" value="1"/>
</dbReference>
<dbReference type="Pfam" id="PF05547">
    <property type="entry name" value="Peptidase_M6"/>
    <property type="match status" value="1"/>
</dbReference>
<keyword evidence="8" id="KW-0862">Zinc</keyword>
<evidence type="ECO:0000256" key="3">
    <source>
        <dbReference type="ARBA" id="ARBA00022525"/>
    </source>
</evidence>
<evidence type="ECO:0000259" key="11">
    <source>
        <dbReference type="Pfam" id="PF05547"/>
    </source>
</evidence>
<feature type="chain" id="PRO_5045994751" evidence="10">
    <location>
        <begin position="29"/>
        <end position="793"/>
    </location>
</feature>
<evidence type="ECO:0000256" key="1">
    <source>
        <dbReference type="ARBA" id="ARBA00001947"/>
    </source>
</evidence>
<keyword evidence="6 10" id="KW-0732">Signal</keyword>
<organism evidence="13 14">
    <name type="scientific">Pseudalkalibacillus berkeleyi</name>
    <dbReference type="NCBI Taxonomy" id="1069813"/>
    <lineage>
        <taxon>Bacteria</taxon>
        <taxon>Bacillati</taxon>
        <taxon>Bacillota</taxon>
        <taxon>Bacilli</taxon>
        <taxon>Bacillales</taxon>
        <taxon>Fictibacillaceae</taxon>
        <taxon>Pseudalkalibacillus</taxon>
    </lineage>
</organism>
<dbReference type="NCBIfam" id="TIGR03296">
    <property type="entry name" value="M6dom_TIGR03296"/>
    <property type="match status" value="1"/>
</dbReference>
<comment type="subcellular location">
    <subcellularLocation>
        <location evidence="2">Secreted</location>
    </subcellularLocation>
</comment>
<keyword evidence="9" id="KW-0482">Metalloprotease</keyword>
<keyword evidence="14" id="KW-1185">Reference proteome</keyword>